<evidence type="ECO:0000313" key="2">
    <source>
        <dbReference type="Proteomes" id="UP001196413"/>
    </source>
</evidence>
<dbReference type="EMBL" id="JAHQIW010007125">
    <property type="protein sequence ID" value="KAJ1372312.1"/>
    <property type="molecule type" value="Genomic_DNA"/>
</dbReference>
<dbReference type="Proteomes" id="UP001196413">
    <property type="component" value="Unassembled WGS sequence"/>
</dbReference>
<dbReference type="Pfam" id="PF04370">
    <property type="entry name" value="DUF508"/>
    <property type="match status" value="1"/>
</dbReference>
<dbReference type="AlphaFoldDB" id="A0AAD5R9P0"/>
<accession>A0AAD5R9P0</accession>
<dbReference type="InterPro" id="IPR007465">
    <property type="entry name" value="DUF508"/>
</dbReference>
<gene>
    <name evidence="1" type="ORF">KIN20_034442</name>
</gene>
<proteinExistence type="predicted"/>
<reference evidence="1" key="1">
    <citation type="submission" date="2021-06" db="EMBL/GenBank/DDBJ databases">
        <title>Parelaphostrongylus tenuis whole genome reference sequence.</title>
        <authorList>
            <person name="Garwood T.J."/>
            <person name="Larsen P.A."/>
            <person name="Fountain-Jones N.M."/>
            <person name="Garbe J.R."/>
            <person name="Macchietto M.G."/>
            <person name="Kania S.A."/>
            <person name="Gerhold R.W."/>
            <person name="Richards J.E."/>
            <person name="Wolf T.M."/>
        </authorList>
    </citation>
    <scope>NUCLEOTIDE SEQUENCE</scope>
    <source>
        <strain evidence="1">MNPRO001-30</strain>
        <tissue evidence="1">Meninges</tissue>
    </source>
</reference>
<evidence type="ECO:0000313" key="1">
    <source>
        <dbReference type="EMBL" id="KAJ1372312.1"/>
    </source>
</evidence>
<organism evidence="1 2">
    <name type="scientific">Parelaphostrongylus tenuis</name>
    <name type="common">Meningeal worm</name>
    <dbReference type="NCBI Taxonomy" id="148309"/>
    <lineage>
        <taxon>Eukaryota</taxon>
        <taxon>Metazoa</taxon>
        <taxon>Ecdysozoa</taxon>
        <taxon>Nematoda</taxon>
        <taxon>Chromadorea</taxon>
        <taxon>Rhabditida</taxon>
        <taxon>Rhabditina</taxon>
        <taxon>Rhabditomorpha</taxon>
        <taxon>Strongyloidea</taxon>
        <taxon>Metastrongylidae</taxon>
        <taxon>Parelaphostrongylus</taxon>
    </lineage>
</organism>
<name>A0AAD5R9P0_PARTN</name>
<comment type="caution">
    <text evidence="1">The sequence shown here is derived from an EMBL/GenBank/DDBJ whole genome shotgun (WGS) entry which is preliminary data.</text>
</comment>
<keyword evidence="2" id="KW-1185">Reference proteome</keyword>
<sequence>MLGPVQVVSTNLKCDKRDDGQYLYEYRIQVCPDAQFEDVVGWLRFTTLCEDLSDKVIKFTSGQKIPNIYFSDYDVIYSQTQSSSHYTLPPSQGTSTVSSADMKHTSWMTRSSHFDVDCPYMVEVSFLLLHQNMNGKAQLKIKDEFPCNTTIEEVIEHFRIVTDGVHRGVFSPRLAYTVGSRGESVHLLTICDLMKTLDELCDRNEDFASIIIAADMMY</sequence>
<protein>
    <submittedName>
        <fullName evidence="1">Uncharacterized protein</fullName>
    </submittedName>
</protein>